<feature type="region of interest" description="Disordered" evidence="1">
    <location>
        <begin position="50"/>
        <end position="69"/>
    </location>
</feature>
<accession>A0A4Z2HSK2</accession>
<dbReference type="Proteomes" id="UP000314294">
    <property type="component" value="Unassembled WGS sequence"/>
</dbReference>
<feature type="compositionally biased region" description="Polar residues" evidence="1">
    <location>
        <begin position="11"/>
        <end position="20"/>
    </location>
</feature>
<feature type="region of interest" description="Disordered" evidence="1">
    <location>
        <begin position="1"/>
        <end position="25"/>
    </location>
</feature>
<gene>
    <name evidence="2" type="ORF">EYF80_021096</name>
</gene>
<comment type="caution">
    <text evidence="2">The sequence shown here is derived from an EMBL/GenBank/DDBJ whole genome shotgun (WGS) entry which is preliminary data.</text>
</comment>
<dbReference type="EMBL" id="SRLO01000186">
    <property type="protein sequence ID" value="TNN68687.1"/>
    <property type="molecule type" value="Genomic_DNA"/>
</dbReference>
<evidence type="ECO:0000256" key="1">
    <source>
        <dbReference type="SAM" id="MobiDB-lite"/>
    </source>
</evidence>
<evidence type="ECO:0000313" key="2">
    <source>
        <dbReference type="EMBL" id="TNN68687.1"/>
    </source>
</evidence>
<sequence>MLRGGRGHASQGATGNNTQLKGGRGRVCSDVVGCEDSAGPSVDRKCEVTVGSHSWTEGPGSHQDGPALGLSGNGAEETGRAYLSGMGLWFRGFEEGVWQFPHPHGYGRGHNSVFRVHHGVKKSLQVGLGVAPYMDDLVSRRRVVLARIHCLKQSANCMREGLRRVLRPGVTGPHSPHLRARVKFVASEETIMDMGADWHWALRTPCQRCEISSSVGVQSKQRPLSLHTIPLRLLPEFGDS</sequence>
<dbReference type="AlphaFoldDB" id="A0A4Z2HSK2"/>
<name>A0A4Z2HSK2_9TELE</name>
<reference evidence="2 3" key="1">
    <citation type="submission" date="2019-03" db="EMBL/GenBank/DDBJ databases">
        <title>First draft genome of Liparis tanakae, snailfish: a comprehensive survey of snailfish specific genes.</title>
        <authorList>
            <person name="Kim W."/>
            <person name="Song I."/>
            <person name="Jeong J.-H."/>
            <person name="Kim D."/>
            <person name="Kim S."/>
            <person name="Ryu S."/>
            <person name="Song J.Y."/>
            <person name="Lee S.K."/>
        </authorList>
    </citation>
    <scope>NUCLEOTIDE SEQUENCE [LARGE SCALE GENOMIC DNA]</scope>
    <source>
        <tissue evidence="2">Muscle</tissue>
    </source>
</reference>
<protein>
    <submittedName>
        <fullName evidence="2">Uncharacterized protein</fullName>
    </submittedName>
</protein>
<proteinExistence type="predicted"/>
<keyword evidence="3" id="KW-1185">Reference proteome</keyword>
<organism evidence="2 3">
    <name type="scientific">Liparis tanakae</name>
    <name type="common">Tanaka's snailfish</name>
    <dbReference type="NCBI Taxonomy" id="230148"/>
    <lineage>
        <taxon>Eukaryota</taxon>
        <taxon>Metazoa</taxon>
        <taxon>Chordata</taxon>
        <taxon>Craniata</taxon>
        <taxon>Vertebrata</taxon>
        <taxon>Euteleostomi</taxon>
        <taxon>Actinopterygii</taxon>
        <taxon>Neopterygii</taxon>
        <taxon>Teleostei</taxon>
        <taxon>Neoteleostei</taxon>
        <taxon>Acanthomorphata</taxon>
        <taxon>Eupercaria</taxon>
        <taxon>Perciformes</taxon>
        <taxon>Cottioidei</taxon>
        <taxon>Cottales</taxon>
        <taxon>Liparidae</taxon>
        <taxon>Liparis</taxon>
    </lineage>
</organism>
<evidence type="ECO:0000313" key="3">
    <source>
        <dbReference type="Proteomes" id="UP000314294"/>
    </source>
</evidence>